<dbReference type="GO" id="GO:0017070">
    <property type="term" value="F:U6 snRNA binding"/>
    <property type="evidence" value="ECO:0007669"/>
    <property type="project" value="TreeGrafter"/>
</dbReference>
<dbReference type="PANTHER" id="PTHR19846">
    <property type="entry name" value="WD40 REPEAT PROTEIN"/>
    <property type="match status" value="1"/>
</dbReference>
<dbReference type="InterPro" id="IPR011992">
    <property type="entry name" value="EF-hand-dom_pair"/>
</dbReference>
<accession>A0A7S1IKD9</accession>
<dbReference type="PROSITE" id="PS50082">
    <property type="entry name" value="WD_REPEATS_2"/>
    <property type="match status" value="2"/>
</dbReference>
<feature type="compositionally biased region" description="Low complexity" evidence="2">
    <location>
        <begin position="505"/>
        <end position="522"/>
    </location>
</feature>
<gene>
    <name evidence="4" type="ORF">EGYM00392_LOCUS26086</name>
</gene>
<dbReference type="Gene3D" id="1.10.238.10">
    <property type="entry name" value="EF-hand"/>
    <property type="match status" value="1"/>
</dbReference>
<dbReference type="GO" id="GO:0005509">
    <property type="term" value="F:calcium ion binding"/>
    <property type="evidence" value="ECO:0007669"/>
    <property type="project" value="InterPro"/>
</dbReference>
<dbReference type="AlphaFoldDB" id="A0A7S1IKD9"/>
<dbReference type="InterPro" id="IPR001680">
    <property type="entry name" value="WD40_rpt"/>
</dbReference>
<feature type="compositionally biased region" description="Low complexity" evidence="2">
    <location>
        <begin position="529"/>
        <end position="539"/>
    </location>
</feature>
<keyword evidence="1" id="KW-0853">WD repeat</keyword>
<dbReference type="InterPro" id="IPR015943">
    <property type="entry name" value="WD40/YVTN_repeat-like_dom_sf"/>
</dbReference>
<evidence type="ECO:0000256" key="1">
    <source>
        <dbReference type="PROSITE-ProRule" id="PRU00221"/>
    </source>
</evidence>
<dbReference type="PROSITE" id="PS50294">
    <property type="entry name" value="WD_REPEATS_REGION"/>
    <property type="match status" value="1"/>
</dbReference>
<dbReference type="GO" id="GO:0046540">
    <property type="term" value="C:U4/U6 x U5 tri-snRNP complex"/>
    <property type="evidence" value="ECO:0007669"/>
    <property type="project" value="TreeGrafter"/>
</dbReference>
<protein>
    <recommendedName>
        <fullName evidence="3">EF-hand domain-containing protein</fullName>
    </recommendedName>
</protein>
<dbReference type="InterPro" id="IPR036322">
    <property type="entry name" value="WD40_repeat_dom_sf"/>
</dbReference>
<dbReference type="Pfam" id="PF00400">
    <property type="entry name" value="WD40"/>
    <property type="match status" value="2"/>
</dbReference>
<dbReference type="GO" id="GO:0000398">
    <property type="term" value="P:mRNA splicing, via spliceosome"/>
    <property type="evidence" value="ECO:0007669"/>
    <property type="project" value="TreeGrafter"/>
</dbReference>
<proteinExistence type="predicted"/>
<dbReference type="SUPFAM" id="SSF47473">
    <property type="entry name" value="EF-hand"/>
    <property type="match status" value="1"/>
</dbReference>
<dbReference type="EMBL" id="HBGA01069708">
    <property type="protein sequence ID" value="CAD9014980.1"/>
    <property type="molecule type" value="Transcribed_RNA"/>
</dbReference>
<evidence type="ECO:0000256" key="2">
    <source>
        <dbReference type="SAM" id="MobiDB-lite"/>
    </source>
</evidence>
<feature type="domain" description="EF-hand" evidence="3">
    <location>
        <begin position="181"/>
        <end position="216"/>
    </location>
</feature>
<feature type="repeat" description="WD" evidence="1">
    <location>
        <begin position="38"/>
        <end position="77"/>
    </location>
</feature>
<dbReference type="PANTHER" id="PTHR19846:SF0">
    <property type="entry name" value="PRE-MRNA PROCESSING FACTOR 4"/>
    <property type="match status" value="1"/>
</dbReference>
<dbReference type="Gene3D" id="2.130.10.10">
    <property type="entry name" value="YVTN repeat-like/Quinoprotein amine dehydrogenase"/>
    <property type="match status" value="1"/>
</dbReference>
<name>A0A7S1IKD9_9EUGL</name>
<dbReference type="InterPro" id="IPR002048">
    <property type="entry name" value="EF_hand_dom"/>
</dbReference>
<dbReference type="SUPFAM" id="SSF50978">
    <property type="entry name" value="WD40 repeat-like"/>
    <property type="match status" value="1"/>
</dbReference>
<dbReference type="PROSITE" id="PS50222">
    <property type="entry name" value="EF_HAND_2"/>
    <property type="match status" value="1"/>
</dbReference>
<reference evidence="4" key="1">
    <citation type="submission" date="2021-01" db="EMBL/GenBank/DDBJ databases">
        <authorList>
            <person name="Corre E."/>
            <person name="Pelletier E."/>
            <person name="Niang G."/>
            <person name="Scheremetjew M."/>
            <person name="Finn R."/>
            <person name="Kale V."/>
            <person name="Holt S."/>
            <person name="Cochrane G."/>
            <person name="Meng A."/>
            <person name="Brown T."/>
            <person name="Cohen L."/>
        </authorList>
    </citation>
    <scope>NUCLEOTIDE SEQUENCE</scope>
    <source>
        <strain evidence="4">NIES-381</strain>
    </source>
</reference>
<feature type="compositionally biased region" description="Pro residues" evidence="2">
    <location>
        <begin position="494"/>
        <end position="504"/>
    </location>
</feature>
<sequence>MALLQDQEDADTPSLMAGTTEGLIHVYDTRTGRSAHTLRGHTDAVLDIHCGPQGTLTASNDCTVRQWDPRTWQVLWTYDGHDDGVLAVEVHPRPHPASPVLLTGSFDRTVRLWTPFDAAQHKPLAPRAQAVYKEFMERRPLDMVQLLTVSFRKFCFGQSLAGAKGLTRHLWKAWLAHLGVANIQTVDFLFKKMDVDANECLDAGEVLEFIRPYVQANQDRMLKQLFRTLDQPTSGLLDPHKVTDVLENGSEVMLQMGISPSLLSEILDALRWKGHTAGIRTLDFFEFRAQVLRRAPACRGVGGIALTNLALALGMDPELPTIEEVERLEEVYAEDSKWKAQRGSIKAKTNAISAFIATGDSIRRRTPSAGGFLPGRSPSVSSIPATPLRRDSCSLPFSRSDDSQLMMKAINQRKASAITPENPVDEWLNHPLYDEWKESVQANAVTAAVDPTCPVFGIEAYMRRKDDDADYLSSLDSPGYVGRRRQSPRIPSAPSSPLPQPLSPMSPSSLMNFMAASSWRTSPTPPTPLLRATSPTSPTGSNGDWGSSFLGSPLGGVQAATFVEWAEGEYLPDPQEVEELFVEPVSVPEDASTDIINDSFYSPGLVTSFLKGL</sequence>
<feature type="region of interest" description="Disordered" evidence="2">
    <location>
        <begin position="472"/>
        <end position="550"/>
    </location>
</feature>
<organism evidence="4">
    <name type="scientific">Eutreptiella gymnastica</name>
    <dbReference type="NCBI Taxonomy" id="73025"/>
    <lineage>
        <taxon>Eukaryota</taxon>
        <taxon>Discoba</taxon>
        <taxon>Euglenozoa</taxon>
        <taxon>Euglenida</taxon>
        <taxon>Spirocuta</taxon>
        <taxon>Euglenophyceae</taxon>
        <taxon>Eutreptiales</taxon>
        <taxon>Eutreptiaceae</taxon>
        <taxon>Eutreptiella</taxon>
    </lineage>
</organism>
<dbReference type="SMART" id="SM00320">
    <property type="entry name" value="WD40"/>
    <property type="match status" value="2"/>
</dbReference>
<feature type="repeat" description="WD" evidence="1">
    <location>
        <begin position="78"/>
        <end position="113"/>
    </location>
</feature>
<evidence type="ECO:0000259" key="3">
    <source>
        <dbReference type="PROSITE" id="PS50222"/>
    </source>
</evidence>
<evidence type="ECO:0000313" key="4">
    <source>
        <dbReference type="EMBL" id="CAD9014980.1"/>
    </source>
</evidence>
<dbReference type="GO" id="GO:0030621">
    <property type="term" value="F:U4 snRNA binding"/>
    <property type="evidence" value="ECO:0007669"/>
    <property type="project" value="TreeGrafter"/>
</dbReference>